<dbReference type="GO" id="GO:0000976">
    <property type="term" value="F:transcription cis-regulatory region binding"/>
    <property type="evidence" value="ECO:0007669"/>
    <property type="project" value="TreeGrafter"/>
</dbReference>
<evidence type="ECO:0000256" key="1">
    <source>
        <dbReference type="ARBA" id="ARBA00023015"/>
    </source>
</evidence>
<name>A0AAN1WHT4_9GAMM</name>
<dbReference type="AlphaFoldDB" id="A0AAN1WHT4"/>
<dbReference type="PROSITE" id="PS01124">
    <property type="entry name" value="HTH_ARAC_FAMILY_2"/>
    <property type="match status" value="1"/>
</dbReference>
<dbReference type="Proteomes" id="UP001320119">
    <property type="component" value="Chromosome"/>
</dbReference>
<organism evidence="5 6">
    <name type="scientific">Marinagarivorans cellulosilyticus</name>
    <dbReference type="NCBI Taxonomy" id="2721545"/>
    <lineage>
        <taxon>Bacteria</taxon>
        <taxon>Pseudomonadati</taxon>
        <taxon>Pseudomonadota</taxon>
        <taxon>Gammaproteobacteria</taxon>
        <taxon>Cellvibrionales</taxon>
        <taxon>Cellvibrionaceae</taxon>
        <taxon>Marinagarivorans</taxon>
    </lineage>
</organism>
<keyword evidence="2" id="KW-0238">DNA-binding</keyword>
<dbReference type="Pfam" id="PF12625">
    <property type="entry name" value="Arabinose_bd"/>
    <property type="match status" value="1"/>
</dbReference>
<evidence type="ECO:0000259" key="4">
    <source>
        <dbReference type="PROSITE" id="PS01124"/>
    </source>
</evidence>
<gene>
    <name evidence="5" type="ORF">MARGE09_P2069</name>
</gene>
<dbReference type="Gene3D" id="1.10.10.60">
    <property type="entry name" value="Homeodomain-like"/>
    <property type="match status" value="1"/>
</dbReference>
<dbReference type="SUPFAM" id="SSF46689">
    <property type="entry name" value="Homeodomain-like"/>
    <property type="match status" value="1"/>
</dbReference>
<proteinExistence type="predicted"/>
<dbReference type="RefSeq" id="WP_236981831.1">
    <property type="nucleotide sequence ID" value="NZ_AP023086.1"/>
</dbReference>
<dbReference type="SMART" id="SM00342">
    <property type="entry name" value="HTH_ARAC"/>
    <property type="match status" value="1"/>
</dbReference>
<evidence type="ECO:0000313" key="6">
    <source>
        <dbReference type="Proteomes" id="UP001320119"/>
    </source>
</evidence>
<sequence length="341" mass="38216">MHITSISSWALIIWKTLEKEGFDPSIAFKRAGADIHKLSNPEARYPLETMHKLWGALAEQTQDTTIGVRIGQQWDVTTFHALGYAWLASSSLLEAFERFNRYAAIINNALVTSSGRDGSLISLQLESHADPALIHDLAVDAGISAIIKMCKMLVGEHFLPVKLDIKRSSPAPMGISQLIAAPIEYNATHTALWVDIRTAEQTLLSGNDKLAFSNEQLAHNYLDQVLQGDIELSAFNLIVKKLPSGETSEDWIAEQLHMSVRTLRRKLNASGTSFRELLNSVRKEIALHHVNDTNISCIEIAYLLGFSDQANFTRAFKRWYNCTPTEYREQRALKRQAVTVI</sequence>
<dbReference type="EMBL" id="AP023086">
    <property type="protein sequence ID" value="BCD97868.1"/>
    <property type="molecule type" value="Genomic_DNA"/>
</dbReference>
<evidence type="ECO:0000256" key="3">
    <source>
        <dbReference type="ARBA" id="ARBA00023163"/>
    </source>
</evidence>
<accession>A0AAN1WHT4</accession>
<dbReference type="PANTHER" id="PTHR47894:SF1">
    <property type="entry name" value="HTH-TYPE TRANSCRIPTIONAL REGULATOR VQSM"/>
    <property type="match status" value="1"/>
</dbReference>
<dbReference type="GO" id="GO:0005829">
    <property type="term" value="C:cytosol"/>
    <property type="evidence" value="ECO:0007669"/>
    <property type="project" value="TreeGrafter"/>
</dbReference>
<dbReference type="GO" id="GO:0003700">
    <property type="term" value="F:DNA-binding transcription factor activity"/>
    <property type="evidence" value="ECO:0007669"/>
    <property type="project" value="InterPro"/>
</dbReference>
<keyword evidence="6" id="KW-1185">Reference proteome</keyword>
<protein>
    <recommendedName>
        <fullName evidence="4">HTH araC/xylS-type domain-containing protein</fullName>
    </recommendedName>
</protein>
<dbReference type="InterPro" id="IPR032687">
    <property type="entry name" value="AraC-type_N"/>
</dbReference>
<dbReference type="PANTHER" id="PTHR47894">
    <property type="entry name" value="HTH-TYPE TRANSCRIPTIONAL REGULATOR GADX"/>
    <property type="match status" value="1"/>
</dbReference>
<feature type="domain" description="HTH araC/xylS-type" evidence="4">
    <location>
        <begin position="232"/>
        <end position="330"/>
    </location>
</feature>
<evidence type="ECO:0000256" key="2">
    <source>
        <dbReference type="ARBA" id="ARBA00023125"/>
    </source>
</evidence>
<dbReference type="Pfam" id="PF12833">
    <property type="entry name" value="HTH_18"/>
    <property type="match status" value="1"/>
</dbReference>
<keyword evidence="3" id="KW-0804">Transcription</keyword>
<dbReference type="InterPro" id="IPR020449">
    <property type="entry name" value="Tscrpt_reg_AraC-type_HTH"/>
</dbReference>
<keyword evidence="1" id="KW-0805">Transcription regulation</keyword>
<dbReference type="InterPro" id="IPR018060">
    <property type="entry name" value="HTH_AraC"/>
</dbReference>
<dbReference type="KEGG" id="marq:MARGE09_P2069"/>
<evidence type="ECO:0000313" key="5">
    <source>
        <dbReference type="EMBL" id="BCD97868.1"/>
    </source>
</evidence>
<dbReference type="InterPro" id="IPR009057">
    <property type="entry name" value="Homeodomain-like_sf"/>
</dbReference>
<dbReference type="PRINTS" id="PR00032">
    <property type="entry name" value="HTHARAC"/>
</dbReference>
<reference evidence="5 6" key="1">
    <citation type="journal article" date="2022" name="IScience">
        <title>An ultrasensitive nanofiber-based assay for enzymatic hydrolysis and deep-sea microbial degradation of cellulose.</title>
        <authorList>
            <person name="Tsudome M."/>
            <person name="Tachioka M."/>
            <person name="Miyazaki M."/>
            <person name="Uchimura K."/>
            <person name="Tsuda M."/>
            <person name="Takaki Y."/>
            <person name="Deguchi S."/>
        </authorList>
    </citation>
    <scope>NUCLEOTIDE SEQUENCE [LARGE SCALE GENOMIC DNA]</scope>
    <source>
        <strain evidence="5 6">GE09</strain>
    </source>
</reference>